<dbReference type="EMBL" id="FVZE01000001">
    <property type="protein sequence ID" value="SLJ88400.1"/>
    <property type="molecule type" value="Genomic_DNA"/>
</dbReference>
<gene>
    <name evidence="1" type="ORF">SAMN06295987_101799</name>
</gene>
<reference evidence="2" key="1">
    <citation type="submission" date="2017-02" db="EMBL/GenBank/DDBJ databases">
        <authorList>
            <person name="Varghese N."/>
            <person name="Submissions S."/>
        </authorList>
    </citation>
    <scope>NUCLEOTIDE SEQUENCE [LARGE SCALE GENOMIC DNA]</scope>
    <source>
        <strain evidence="2">SM117</strain>
    </source>
</reference>
<evidence type="ECO:0000313" key="1">
    <source>
        <dbReference type="EMBL" id="SLJ88400.1"/>
    </source>
</evidence>
<accession>A0A1U6GY94</accession>
<dbReference type="AlphaFoldDB" id="A0A1U6GY94"/>
<protein>
    <submittedName>
        <fullName evidence="1">Uncharacterized protein</fullName>
    </submittedName>
</protein>
<dbReference type="RefSeq" id="WP_079729514.1">
    <property type="nucleotide sequence ID" value="NZ_FVZE01000001.1"/>
</dbReference>
<dbReference type="Proteomes" id="UP000190989">
    <property type="component" value="Unassembled WGS sequence"/>
</dbReference>
<sequence length="86" mass="9337">MTEEFKALPFVSCNASGIESFWAPERVDDYVKDCATGREYAGQCLSLARETGNIPLVTRIIATMPRGSDMSGVEIGFLTAIAEQAM</sequence>
<name>A0A1U6GY94_9SPHN</name>
<evidence type="ECO:0000313" key="2">
    <source>
        <dbReference type="Proteomes" id="UP000190989"/>
    </source>
</evidence>
<keyword evidence="2" id="KW-1185">Reference proteome</keyword>
<organism evidence="1 2">
    <name type="scientific">Novosphingobium mathurense</name>
    <dbReference type="NCBI Taxonomy" id="428990"/>
    <lineage>
        <taxon>Bacteria</taxon>
        <taxon>Pseudomonadati</taxon>
        <taxon>Pseudomonadota</taxon>
        <taxon>Alphaproteobacteria</taxon>
        <taxon>Sphingomonadales</taxon>
        <taxon>Sphingomonadaceae</taxon>
        <taxon>Novosphingobium</taxon>
    </lineage>
</organism>
<proteinExistence type="predicted"/>
<dbReference type="STRING" id="428990.SAMN06295987_101799"/>